<dbReference type="GO" id="GO:0016791">
    <property type="term" value="F:phosphatase activity"/>
    <property type="evidence" value="ECO:0007669"/>
    <property type="project" value="UniProtKB-ARBA"/>
</dbReference>
<evidence type="ECO:0000313" key="13">
    <source>
        <dbReference type="EMBL" id="OHA01155.1"/>
    </source>
</evidence>
<dbReference type="GO" id="GO:0006013">
    <property type="term" value="P:mannose metabolic process"/>
    <property type="evidence" value="ECO:0007669"/>
    <property type="project" value="TreeGrafter"/>
</dbReference>
<evidence type="ECO:0000256" key="2">
    <source>
        <dbReference type="ARBA" id="ARBA00004699"/>
    </source>
</evidence>
<feature type="binding site" evidence="12">
    <location>
        <position position="13"/>
    </location>
    <ligand>
        <name>Mg(2+)</name>
        <dbReference type="ChEBI" id="CHEBI:18420"/>
        <label>1</label>
    </ligand>
</feature>
<keyword evidence="9" id="KW-0413">Isomerase</keyword>
<dbReference type="InterPro" id="IPR005002">
    <property type="entry name" value="PMM"/>
</dbReference>
<dbReference type="InterPro" id="IPR036412">
    <property type="entry name" value="HAD-like_sf"/>
</dbReference>
<dbReference type="PANTHER" id="PTHR10466">
    <property type="entry name" value="PHOSPHOMANNOMUTASE"/>
    <property type="match status" value="1"/>
</dbReference>
<dbReference type="GO" id="GO:0005829">
    <property type="term" value="C:cytosol"/>
    <property type="evidence" value="ECO:0007669"/>
    <property type="project" value="TreeGrafter"/>
</dbReference>
<sequence>MVQVRSPDIICFDIDDTLAESKSPLDFEMASLICQLLESKKVAVISGGAFGQFQKQILNHLTCGKEYLKNLYLLPTNGAILYEYHNGWREVYCHEFTPAEKQAVFDAFEKALPEAGFQKPDPLYGVLLEDRRTQITFSALGSEAPLFLKKTWDPDHTKRERIVALLRQYLPDFSVSIGGTTSIDVTRKGIDKAYGLGQLMGLLGESPQQMVYVGDALFPGGNDASVVSLGVHSVSVADPGITDTKQLILQLLAGKE</sequence>
<reference evidence="13 14" key="1">
    <citation type="journal article" date="2016" name="Nat. Commun.">
        <title>Thousands of microbial genomes shed light on interconnected biogeochemical processes in an aquifer system.</title>
        <authorList>
            <person name="Anantharaman K."/>
            <person name="Brown C.T."/>
            <person name="Hug L.A."/>
            <person name="Sharon I."/>
            <person name="Castelle C.J."/>
            <person name="Probst A.J."/>
            <person name="Thomas B.C."/>
            <person name="Singh A."/>
            <person name="Wilkins M.J."/>
            <person name="Karaoz U."/>
            <person name="Brodie E.L."/>
            <person name="Williams K.H."/>
            <person name="Hubbard S.S."/>
            <person name="Banfield J.F."/>
        </authorList>
    </citation>
    <scope>NUCLEOTIDE SEQUENCE [LARGE SCALE GENOMIC DNA]</scope>
</reference>
<dbReference type="GO" id="GO:0009298">
    <property type="term" value="P:GDP-mannose biosynthetic process"/>
    <property type="evidence" value="ECO:0007669"/>
    <property type="project" value="UniProtKB-UniPathway"/>
</dbReference>
<dbReference type="Pfam" id="PF03332">
    <property type="entry name" value="PMM"/>
    <property type="match status" value="1"/>
</dbReference>
<dbReference type="InterPro" id="IPR043169">
    <property type="entry name" value="PMM_cap"/>
</dbReference>
<feature type="active site" description="Nucleophile" evidence="10">
    <location>
        <position position="13"/>
    </location>
</feature>
<dbReference type="PANTHER" id="PTHR10466:SF0">
    <property type="entry name" value="PHOSPHOMANNOMUTASE"/>
    <property type="match status" value="1"/>
</dbReference>
<organism evidence="13 14">
    <name type="scientific">Candidatus Sungbacteria bacterium RIFCSPHIGHO2_02_FULL_49_12</name>
    <dbReference type="NCBI Taxonomy" id="1802271"/>
    <lineage>
        <taxon>Bacteria</taxon>
        <taxon>Candidatus Sungiibacteriota</taxon>
    </lineage>
</organism>
<dbReference type="Proteomes" id="UP000177362">
    <property type="component" value="Unassembled WGS sequence"/>
</dbReference>
<dbReference type="SUPFAM" id="SSF56784">
    <property type="entry name" value="HAD-like"/>
    <property type="match status" value="1"/>
</dbReference>
<evidence type="ECO:0000256" key="5">
    <source>
        <dbReference type="ARBA" id="ARBA00012730"/>
    </source>
</evidence>
<dbReference type="InterPro" id="IPR006379">
    <property type="entry name" value="HAD-SF_hydro_IIB"/>
</dbReference>
<evidence type="ECO:0000256" key="7">
    <source>
        <dbReference type="ARBA" id="ARBA00022723"/>
    </source>
</evidence>
<evidence type="ECO:0000256" key="3">
    <source>
        <dbReference type="ARBA" id="ARBA00009736"/>
    </source>
</evidence>
<feature type="binding site" evidence="12">
    <location>
        <position position="215"/>
    </location>
    <ligand>
        <name>Mg(2+)</name>
        <dbReference type="ChEBI" id="CHEBI:18420"/>
        <label>1</label>
    </ligand>
</feature>
<feature type="binding site" evidence="11">
    <location>
        <position position="131"/>
    </location>
    <ligand>
        <name>alpha-D-mannose 1-phosphate</name>
        <dbReference type="ChEBI" id="CHEBI:58409"/>
    </ligand>
</feature>
<dbReference type="GO" id="GO:0004615">
    <property type="term" value="F:phosphomannomutase activity"/>
    <property type="evidence" value="ECO:0007669"/>
    <property type="project" value="UniProtKB-EC"/>
</dbReference>
<dbReference type="Gene3D" id="3.40.50.1000">
    <property type="entry name" value="HAD superfamily/HAD-like"/>
    <property type="match status" value="1"/>
</dbReference>
<gene>
    <name evidence="13" type="ORF">A3C11_03330</name>
</gene>
<feature type="binding site" evidence="11">
    <location>
        <position position="184"/>
    </location>
    <ligand>
        <name>alpha-D-mannose 1-phosphate</name>
        <dbReference type="ChEBI" id="CHEBI:58409"/>
    </ligand>
</feature>
<feature type="binding site" evidence="11">
    <location>
        <position position="182"/>
    </location>
    <ligand>
        <name>alpha-D-mannose 1-phosphate</name>
        <dbReference type="ChEBI" id="CHEBI:58409"/>
    </ligand>
</feature>
<dbReference type="EC" id="5.4.2.8" evidence="5"/>
<dbReference type="Gene3D" id="3.30.1240.20">
    <property type="match status" value="1"/>
</dbReference>
<evidence type="ECO:0000256" key="11">
    <source>
        <dbReference type="PIRSR" id="PIRSR605002-2"/>
    </source>
</evidence>
<comment type="similarity">
    <text evidence="3">Belongs to the eukaryotic PMM family.</text>
</comment>
<evidence type="ECO:0000256" key="1">
    <source>
        <dbReference type="ARBA" id="ARBA00004496"/>
    </source>
</evidence>
<evidence type="ECO:0000256" key="12">
    <source>
        <dbReference type="PIRSR" id="PIRSR605002-3"/>
    </source>
</evidence>
<keyword evidence="7 12" id="KW-0479">Metal-binding</keyword>
<keyword evidence="6" id="KW-0963">Cytoplasm</keyword>
<feature type="binding site" evidence="12">
    <location>
        <position position="15"/>
    </location>
    <ligand>
        <name>Mg(2+)</name>
        <dbReference type="ChEBI" id="CHEBI:18420"/>
        <label>1</label>
    </ligand>
</feature>
<comment type="pathway">
    <text evidence="2">Nucleotide-sugar biosynthesis; GDP-alpha-D-mannose biosynthesis; alpha-D-mannose 1-phosphate from D-fructose 6-phosphate: step 2/2.</text>
</comment>
<name>A0A1G2KP44_9BACT</name>
<proteinExistence type="inferred from homology"/>
<evidence type="ECO:0000256" key="10">
    <source>
        <dbReference type="PIRSR" id="PIRSR605002-1"/>
    </source>
</evidence>
<dbReference type="EMBL" id="MHQJ01000023">
    <property type="protein sequence ID" value="OHA01155.1"/>
    <property type="molecule type" value="Genomic_DNA"/>
</dbReference>
<comment type="subunit">
    <text evidence="4">Homodimer.</text>
</comment>
<dbReference type="InterPro" id="IPR023214">
    <property type="entry name" value="HAD_sf"/>
</dbReference>
<dbReference type="GO" id="GO:0046872">
    <property type="term" value="F:metal ion binding"/>
    <property type="evidence" value="ECO:0007669"/>
    <property type="project" value="UniProtKB-KW"/>
</dbReference>
<evidence type="ECO:0000256" key="6">
    <source>
        <dbReference type="ARBA" id="ARBA00022490"/>
    </source>
</evidence>
<comment type="cofactor">
    <cofactor evidence="12">
        <name>Mg(2+)</name>
        <dbReference type="ChEBI" id="CHEBI:18420"/>
    </cofactor>
</comment>
<evidence type="ECO:0000256" key="9">
    <source>
        <dbReference type="ARBA" id="ARBA00023235"/>
    </source>
</evidence>
<evidence type="ECO:0000256" key="8">
    <source>
        <dbReference type="ARBA" id="ARBA00022842"/>
    </source>
</evidence>
<comment type="subcellular location">
    <subcellularLocation>
        <location evidence="1">Cytoplasm</location>
    </subcellularLocation>
</comment>
<dbReference type="NCBIfam" id="TIGR01484">
    <property type="entry name" value="HAD-SF-IIB"/>
    <property type="match status" value="1"/>
</dbReference>
<evidence type="ECO:0000256" key="4">
    <source>
        <dbReference type="ARBA" id="ARBA00011738"/>
    </source>
</evidence>
<keyword evidence="8 12" id="KW-0460">Magnesium</keyword>
<feature type="active site" description="Proton donor/acceptor" evidence="10">
    <location>
        <position position="15"/>
    </location>
</feature>
<protein>
    <recommendedName>
        <fullName evidence="5">phosphomannomutase</fullName>
        <ecNumber evidence="5">5.4.2.8</ecNumber>
    </recommendedName>
</protein>
<dbReference type="UniPathway" id="UPA00126">
    <property type="reaction ID" value="UER00424"/>
</dbReference>
<accession>A0A1G2KP44</accession>
<dbReference type="GO" id="GO:0006487">
    <property type="term" value="P:protein N-linked glycosylation"/>
    <property type="evidence" value="ECO:0007669"/>
    <property type="project" value="TreeGrafter"/>
</dbReference>
<dbReference type="STRING" id="1802271.A3C11_03330"/>
<comment type="caution">
    <text evidence="13">The sequence shown here is derived from an EMBL/GenBank/DDBJ whole genome shotgun (WGS) entry which is preliminary data.</text>
</comment>
<dbReference type="AlphaFoldDB" id="A0A1G2KP44"/>
<evidence type="ECO:0000313" key="14">
    <source>
        <dbReference type="Proteomes" id="UP000177362"/>
    </source>
</evidence>